<accession>A0A4Y1WXB4</accession>
<evidence type="ECO:0008006" key="4">
    <source>
        <dbReference type="Google" id="ProtNLM"/>
    </source>
</evidence>
<keyword evidence="1" id="KW-0472">Membrane</keyword>
<evidence type="ECO:0000256" key="1">
    <source>
        <dbReference type="SAM" id="Phobius"/>
    </source>
</evidence>
<organism evidence="2 3">
    <name type="scientific">Alistipes communis</name>
    <dbReference type="NCBI Taxonomy" id="2585118"/>
    <lineage>
        <taxon>Bacteria</taxon>
        <taxon>Pseudomonadati</taxon>
        <taxon>Bacteroidota</taxon>
        <taxon>Bacteroidia</taxon>
        <taxon>Bacteroidales</taxon>
        <taxon>Rikenellaceae</taxon>
        <taxon>Alistipes</taxon>
    </lineage>
</organism>
<reference evidence="3" key="1">
    <citation type="submission" date="2019-06" db="EMBL/GenBank/DDBJ databases">
        <title>Alistipes onderdonkii subsp. vulgaris subsp. nov., Alistipes dispar sp. nov. and Alistipes communis sp. nov., isolated from human faeces, and creation of Alistipes onderdonkii subsp. onderdonkii subsp. nov.</title>
        <authorList>
            <person name="Sakamoto M."/>
            <person name="Ikeyama N."/>
            <person name="Ogata Y."/>
            <person name="Suda W."/>
            <person name="Iino T."/>
            <person name="Hattori M."/>
            <person name="Ohkuma M."/>
        </authorList>
    </citation>
    <scope>NUCLEOTIDE SEQUENCE [LARGE SCALE GENOMIC DNA]</scope>
    <source>
        <strain evidence="3">5CBH24</strain>
    </source>
</reference>
<feature type="transmembrane region" description="Helical" evidence="1">
    <location>
        <begin position="81"/>
        <end position="108"/>
    </location>
</feature>
<feature type="transmembrane region" description="Helical" evidence="1">
    <location>
        <begin position="48"/>
        <end position="69"/>
    </location>
</feature>
<feature type="transmembrane region" description="Helical" evidence="1">
    <location>
        <begin position="128"/>
        <end position="150"/>
    </location>
</feature>
<keyword evidence="1" id="KW-0812">Transmembrane</keyword>
<keyword evidence="3" id="KW-1185">Reference proteome</keyword>
<gene>
    <name evidence="2" type="ORF">A5CBH24_20710</name>
</gene>
<evidence type="ECO:0000313" key="2">
    <source>
        <dbReference type="EMBL" id="BBL04758.1"/>
    </source>
</evidence>
<sequence>MEQTISKFPNPFGSVAPHKLFAWGLSATVGYGFAIWGVRIYQNQTVELGGQLLVVLMQAFVLPALLYGADRLRRRFPADATALFGGLLFAQIPRLAASAGSAWLYAWLLPLGNGSVSPLQETMQAGGSAVLGSVTVLCGIWSMIWGWQAFCRATHAKGLRSIAVYAGCYVLAAILLAIILQTLRHGWHLNW</sequence>
<feature type="transmembrane region" description="Helical" evidence="1">
    <location>
        <begin position="162"/>
        <end position="183"/>
    </location>
</feature>
<dbReference type="EMBL" id="AP019735">
    <property type="protein sequence ID" value="BBL04758.1"/>
    <property type="molecule type" value="Genomic_DNA"/>
</dbReference>
<dbReference type="GeneID" id="78342789"/>
<protein>
    <recommendedName>
        <fullName evidence="4">Yip1 domain-containing protein</fullName>
    </recommendedName>
</protein>
<proteinExistence type="predicted"/>
<feature type="transmembrane region" description="Helical" evidence="1">
    <location>
        <begin position="20"/>
        <end position="42"/>
    </location>
</feature>
<dbReference type="KEGG" id="acou:A5CBH24_20710"/>
<dbReference type="AlphaFoldDB" id="A0A4Y1WXB4"/>
<dbReference type="Proteomes" id="UP000318946">
    <property type="component" value="Chromosome"/>
</dbReference>
<keyword evidence="1" id="KW-1133">Transmembrane helix</keyword>
<name>A0A4Y1WXB4_9BACT</name>
<dbReference type="RefSeq" id="WP_141413114.1">
    <property type="nucleotide sequence ID" value="NZ_AP019735.1"/>
</dbReference>
<evidence type="ECO:0000313" key="3">
    <source>
        <dbReference type="Proteomes" id="UP000318946"/>
    </source>
</evidence>